<feature type="chain" id="PRO_5014928211" evidence="1">
    <location>
        <begin position="29"/>
        <end position="82"/>
    </location>
</feature>
<reference evidence="2" key="1">
    <citation type="submission" date="2018-01" db="EMBL/GenBank/DDBJ databases">
        <title>An insight into the sialome of Amazonian anophelines.</title>
        <authorList>
            <person name="Ribeiro J.M."/>
            <person name="Scarpassa V."/>
            <person name="Calvo E."/>
        </authorList>
    </citation>
    <scope>NUCLEOTIDE SEQUENCE</scope>
    <source>
        <tissue evidence="2">Salivary glands</tissue>
    </source>
</reference>
<name>A0A2M4CBG9_9DIPT</name>
<proteinExistence type="predicted"/>
<evidence type="ECO:0000256" key="1">
    <source>
        <dbReference type="SAM" id="SignalP"/>
    </source>
</evidence>
<organism evidence="2">
    <name type="scientific">Anopheles marajoara</name>
    <dbReference type="NCBI Taxonomy" id="58244"/>
    <lineage>
        <taxon>Eukaryota</taxon>
        <taxon>Metazoa</taxon>
        <taxon>Ecdysozoa</taxon>
        <taxon>Arthropoda</taxon>
        <taxon>Hexapoda</taxon>
        <taxon>Insecta</taxon>
        <taxon>Pterygota</taxon>
        <taxon>Neoptera</taxon>
        <taxon>Endopterygota</taxon>
        <taxon>Diptera</taxon>
        <taxon>Nematocera</taxon>
        <taxon>Culicoidea</taxon>
        <taxon>Culicidae</taxon>
        <taxon>Anophelinae</taxon>
        <taxon>Anopheles</taxon>
    </lineage>
</organism>
<dbReference type="EMBL" id="GGFJ01013434">
    <property type="protein sequence ID" value="MBW62575.1"/>
    <property type="molecule type" value="Transcribed_RNA"/>
</dbReference>
<evidence type="ECO:0000313" key="2">
    <source>
        <dbReference type="EMBL" id="MBW62575.1"/>
    </source>
</evidence>
<dbReference type="AlphaFoldDB" id="A0A2M4CBG9"/>
<sequence length="82" mass="9864">MVLHFSLFLSFFLFVPLQLTIMKREVYGEICKFVQHKANTNKTKFLSFVPCEEAGCRMRTCFYFAHFYDRLNDMNAQHDRQL</sequence>
<accession>A0A2M4CBG9</accession>
<feature type="signal peptide" evidence="1">
    <location>
        <begin position="1"/>
        <end position="28"/>
    </location>
</feature>
<keyword evidence="1" id="KW-0732">Signal</keyword>
<protein>
    <submittedName>
        <fullName evidence="2">Putative secreted protein</fullName>
    </submittedName>
</protein>